<gene>
    <name evidence="1" type="ORF">SAMN05444714_2585</name>
</gene>
<dbReference type="InterPro" id="IPR022201">
    <property type="entry name" value="DUF3726"/>
</dbReference>
<keyword evidence="2" id="KW-1185">Reference proteome</keyword>
<organism evidence="1 2">
    <name type="scientific">Yoonia litorea</name>
    <dbReference type="NCBI Taxonomy" id="1123755"/>
    <lineage>
        <taxon>Bacteria</taxon>
        <taxon>Pseudomonadati</taxon>
        <taxon>Pseudomonadota</taxon>
        <taxon>Alphaproteobacteria</taxon>
        <taxon>Rhodobacterales</taxon>
        <taxon>Paracoccaceae</taxon>
        <taxon>Yoonia</taxon>
    </lineage>
</organism>
<dbReference type="EMBL" id="FOZM01000002">
    <property type="protein sequence ID" value="SFS20324.1"/>
    <property type="molecule type" value="Genomic_DNA"/>
</dbReference>
<dbReference type="Pfam" id="PF12525">
    <property type="entry name" value="DUF3726"/>
    <property type="match status" value="1"/>
</dbReference>
<name>A0A1I6MXE0_9RHOB</name>
<evidence type="ECO:0000313" key="1">
    <source>
        <dbReference type="EMBL" id="SFS20324.1"/>
    </source>
</evidence>
<evidence type="ECO:0000313" key="2">
    <source>
        <dbReference type="Proteomes" id="UP000198926"/>
    </source>
</evidence>
<dbReference type="AlphaFoldDB" id="A0A1I6MXE0"/>
<sequence length="172" mass="18019">MLSLNEVGGIVLKAGRGAGLPLGQAEDLAAVATYLLGISGKAKVITNALQEPISEPQIDWQDDRVVVQAGSASMIAPIIRDAFLMGYDSATLSDLSHVWLVGAALANDRIALQWDGLHLSRSDTEVLRPKTGPVSIPADDWDVWSALAAKTYVPESDASRLAGAGAGLTDND</sequence>
<dbReference type="STRING" id="1123755.SAMN05444714_2585"/>
<reference evidence="1 2" key="1">
    <citation type="submission" date="2016-10" db="EMBL/GenBank/DDBJ databases">
        <authorList>
            <person name="de Groot N.N."/>
        </authorList>
    </citation>
    <scope>NUCLEOTIDE SEQUENCE [LARGE SCALE GENOMIC DNA]</scope>
    <source>
        <strain evidence="1 2">DSM 29433</strain>
    </source>
</reference>
<evidence type="ECO:0008006" key="3">
    <source>
        <dbReference type="Google" id="ProtNLM"/>
    </source>
</evidence>
<proteinExistence type="predicted"/>
<protein>
    <recommendedName>
        <fullName evidence="3">DUF3726 domain-containing protein</fullName>
    </recommendedName>
</protein>
<accession>A0A1I6MXE0</accession>
<dbReference type="Proteomes" id="UP000198926">
    <property type="component" value="Unassembled WGS sequence"/>
</dbReference>